<dbReference type="EMBL" id="HBDW01003159">
    <property type="protein sequence ID" value="CAD8218744.1"/>
    <property type="molecule type" value="Transcribed_RNA"/>
</dbReference>
<name>A0A6U0FBT9_9CHLO</name>
<keyword evidence="1" id="KW-0732">Signal</keyword>
<reference evidence="2" key="2">
    <citation type="submission" date="2021-01" db="EMBL/GenBank/DDBJ databases">
        <authorList>
            <person name="Corre E."/>
            <person name="Pelletier E."/>
            <person name="Niang G."/>
            <person name="Scheremetjew M."/>
            <person name="Finn R."/>
            <person name="Kale V."/>
            <person name="Holt S."/>
            <person name="Cochrane G."/>
            <person name="Meng A."/>
            <person name="Brown T."/>
            <person name="Cohen L."/>
        </authorList>
    </citation>
    <scope>NUCLEOTIDE SEQUENCE</scope>
    <source>
        <strain evidence="2">RCC251</strain>
    </source>
</reference>
<dbReference type="EMBL" id="BNJQ01000008">
    <property type="protein sequence ID" value="GHP04539.1"/>
    <property type="molecule type" value="Genomic_DNA"/>
</dbReference>
<dbReference type="AlphaFoldDB" id="A0A6U0FBT9"/>
<feature type="signal peptide" evidence="1">
    <location>
        <begin position="1"/>
        <end position="21"/>
    </location>
</feature>
<gene>
    <name evidence="2" type="ORF">PPRO1472_LOCUS2192</name>
    <name evidence="3" type="ORF">PPROV_000329300</name>
</gene>
<evidence type="ECO:0000313" key="4">
    <source>
        <dbReference type="Proteomes" id="UP000660262"/>
    </source>
</evidence>
<dbReference type="Proteomes" id="UP000660262">
    <property type="component" value="Unassembled WGS sequence"/>
</dbReference>
<proteinExistence type="predicted"/>
<sequence length="153" mass="16397">MASKRWILLLLLLFCFRHCSGYDYDDDDDDDNGANQRAIRAYELNDDDGGEGRRGFVDPNGTAKLVSIVVVDTTSTTTTTTTAANRSELVEGLLVNTLTKVRVIMVEALANKSTPTSLSEDASLPVMLPADARNGTLNGSSFAIGIPRITNGG</sequence>
<evidence type="ECO:0000256" key="1">
    <source>
        <dbReference type="SAM" id="SignalP"/>
    </source>
</evidence>
<evidence type="ECO:0000313" key="3">
    <source>
        <dbReference type="EMBL" id="GHP04539.1"/>
    </source>
</evidence>
<evidence type="ECO:0000313" key="2">
    <source>
        <dbReference type="EMBL" id="CAD8218744.1"/>
    </source>
</evidence>
<keyword evidence="4" id="KW-1185">Reference proteome</keyword>
<protein>
    <recommendedName>
        <fullName evidence="5">Dirigent protein</fullName>
    </recommendedName>
</protein>
<evidence type="ECO:0008006" key="5">
    <source>
        <dbReference type="Google" id="ProtNLM"/>
    </source>
</evidence>
<accession>A0A6U0FBT9</accession>
<organism evidence="2">
    <name type="scientific">Pycnococcus provasolii</name>
    <dbReference type="NCBI Taxonomy" id="41880"/>
    <lineage>
        <taxon>Eukaryota</taxon>
        <taxon>Viridiplantae</taxon>
        <taxon>Chlorophyta</taxon>
        <taxon>Pseudoscourfieldiophyceae</taxon>
        <taxon>Pseudoscourfieldiales</taxon>
        <taxon>Pycnococcaceae</taxon>
        <taxon>Pycnococcus</taxon>
    </lineage>
</organism>
<reference evidence="3" key="1">
    <citation type="submission" date="2020-10" db="EMBL/GenBank/DDBJ databases">
        <title>Unveiling of a novel bifunctional photoreceptor, Dualchrome1, isolated from a cosmopolitan green alga.</title>
        <authorList>
            <person name="Suzuki S."/>
            <person name="Kawachi M."/>
        </authorList>
    </citation>
    <scope>NUCLEOTIDE SEQUENCE</scope>
    <source>
        <strain evidence="3">NIES 2893</strain>
    </source>
</reference>
<feature type="chain" id="PRO_5036393756" description="Dirigent protein" evidence="1">
    <location>
        <begin position="22"/>
        <end position="153"/>
    </location>
</feature>